<evidence type="ECO:0000313" key="7">
    <source>
        <dbReference type="Proteomes" id="UP000199206"/>
    </source>
</evidence>
<protein>
    <submittedName>
        <fullName evidence="6">Uncharacterized conserved protein</fullName>
    </submittedName>
</protein>
<keyword evidence="7" id="KW-1185">Reference proteome</keyword>
<dbReference type="AlphaFoldDB" id="A0A1H8B9W0"/>
<evidence type="ECO:0000259" key="5">
    <source>
        <dbReference type="PROSITE" id="PS51891"/>
    </source>
</evidence>
<dbReference type="PANTHER" id="PTHR33337:SF40">
    <property type="entry name" value="CENP-V_GFA DOMAIN-CONTAINING PROTEIN-RELATED"/>
    <property type="match status" value="1"/>
</dbReference>
<dbReference type="Pfam" id="PF04828">
    <property type="entry name" value="GFA"/>
    <property type="match status" value="1"/>
</dbReference>
<dbReference type="RefSeq" id="WP_093664557.1">
    <property type="nucleotide sequence ID" value="NZ_FOCF01000002.1"/>
</dbReference>
<dbReference type="SUPFAM" id="SSF51316">
    <property type="entry name" value="Mss4-like"/>
    <property type="match status" value="1"/>
</dbReference>
<name>A0A1H8B9W0_9SPHN</name>
<sequence length="132" mass="14241">MVERIATCRCGQLQAVCQGEPVRISVCHCLNCQKRSGSAFAVQARFPQQRVRIVGQYNAWSVTGDSGSTATFRFCPTCGSTVFYSSDALPDLIAVAVGAFADPTFPPPTVSGFEARRHPWVVVAGEGVEHFD</sequence>
<dbReference type="Gene3D" id="3.90.1590.10">
    <property type="entry name" value="glutathione-dependent formaldehyde- activating enzyme (gfa)"/>
    <property type="match status" value="1"/>
</dbReference>
<comment type="similarity">
    <text evidence="1">Belongs to the Gfa family.</text>
</comment>
<dbReference type="InterPro" id="IPR011057">
    <property type="entry name" value="Mss4-like_sf"/>
</dbReference>
<evidence type="ECO:0000256" key="4">
    <source>
        <dbReference type="ARBA" id="ARBA00023239"/>
    </source>
</evidence>
<evidence type="ECO:0000256" key="1">
    <source>
        <dbReference type="ARBA" id="ARBA00005495"/>
    </source>
</evidence>
<dbReference type="Proteomes" id="UP000199206">
    <property type="component" value="Unassembled WGS sequence"/>
</dbReference>
<evidence type="ECO:0000313" key="6">
    <source>
        <dbReference type="EMBL" id="SEM78647.1"/>
    </source>
</evidence>
<reference evidence="7" key="1">
    <citation type="submission" date="2016-10" db="EMBL/GenBank/DDBJ databases">
        <authorList>
            <person name="Varghese N."/>
            <person name="Submissions S."/>
        </authorList>
    </citation>
    <scope>NUCLEOTIDE SEQUENCE [LARGE SCALE GENOMIC DNA]</scope>
    <source>
        <strain evidence="7">S6-262</strain>
    </source>
</reference>
<accession>A0A1H8B9W0</accession>
<evidence type="ECO:0000256" key="3">
    <source>
        <dbReference type="ARBA" id="ARBA00022833"/>
    </source>
</evidence>
<dbReference type="InterPro" id="IPR006913">
    <property type="entry name" value="CENP-V/GFA"/>
</dbReference>
<dbReference type="GO" id="GO:0046872">
    <property type="term" value="F:metal ion binding"/>
    <property type="evidence" value="ECO:0007669"/>
    <property type="project" value="UniProtKB-KW"/>
</dbReference>
<organism evidence="6 7">
    <name type="scientific">Sphingomonas gellani</name>
    <dbReference type="NCBI Taxonomy" id="1166340"/>
    <lineage>
        <taxon>Bacteria</taxon>
        <taxon>Pseudomonadati</taxon>
        <taxon>Pseudomonadota</taxon>
        <taxon>Alphaproteobacteria</taxon>
        <taxon>Sphingomonadales</taxon>
        <taxon>Sphingomonadaceae</taxon>
        <taxon>Sphingomonas</taxon>
    </lineage>
</organism>
<dbReference type="STRING" id="1166340.SAMN05192583_1229"/>
<dbReference type="OrthoDB" id="7186766at2"/>
<keyword evidence="2" id="KW-0479">Metal-binding</keyword>
<keyword evidence="3" id="KW-0862">Zinc</keyword>
<feature type="domain" description="CENP-V/GFA" evidence="5">
    <location>
        <begin position="4"/>
        <end position="121"/>
    </location>
</feature>
<gene>
    <name evidence="6" type="ORF">SAMN05192583_1229</name>
</gene>
<keyword evidence="4" id="KW-0456">Lyase</keyword>
<dbReference type="PANTHER" id="PTHR33337">
    <property type="entry name" value="GFA DOMAIN-CONTAINING PROTEIN"/>
    <property type="match status" value="1"/>
</dbReference>
<dbReference type="EMBL" id="FOCF01000002">
    <property type="protein sequence ID" value="SEM78647.1"/>
    <property type="molecule type" value="Genomic_DNA"/>
</dbReference>
<proteinExistence type="inferred from homology"/>
<evidence type="ECO:0000256" key="2">
    <source>
        <dbReference type="ARBA" id="ARBA00022723"/>
    </source>
</evidence>
<dbReference type="PROSITE" id="PS51891">
    <property type="entry name" value="CENP_V_GFA"/>
    <property type="match status" value="1"/>
</dbReference>
<dbReference type="GO" id="GO:0016846">
    <property type="term" value="F:carbon-sulfur lyase activity"/>
    <property type="evidence" value="ECO:0007669"/>
    <property type="project" value="InterPro"/>
</dbReference>